<accession>A0A0P1ALA1</accession>
<dbReference type="AlphaFoldDB" id="A0A0P1ALA1"/>
<sequence>MELVYRFLPLFLSKSVNEAFGDTKTGKMLYCCETCPAAQCSIWSGPNEMKKSAFKLPVKCILSTNQFGSALVSRTLCSSTPGNPSVWCRNHRANDYPP</sequence>
<dbReference type="RefSeq" id="XP_024578127.1">
    <property type="nucleotide sequence ID" value="XM_024727562.1"/>
</dbReference>
<organism evidence="1 2">
    <name type="scientific">Plasmopara halstedii</name>
    <name type="common">Downy mildew of sunflower</name>
    <dbReference type="NCBI Taxonomy" id="4781"/>
    <lineage>
        <taxon>Eukaryota</taxon>
        <taxon>Sar</taxon>
        <taxon>Stramenopiles</taxon>
        <taxon>Oomycota</taxon>
        <taxon>Peronosporomycetes</taxon>
        <taxon>Peronosporales</taxon>
        <taxon>Peronosporaceae</taxon>
        <taxon>Plasmopara</taxon>
    </lineage>
</organism>
<protein>
    <submittedName>
        <fullName evidence="1">Uncharacterized protein</fullName>
    </submittedName>
</protein>
<name>A0A0P1ALA1_PLAHL</name>
<evidence type="ECO:0000313" key="2">
    <source>
        <dbReference type="Proteomes" id="UP000054928"/>
    </source>
</evidence>
<reference evidence="2" key="1">
    <citation type="submission" date="2014-09" db="EMBL/GenBank/DDBJ databases">
        <authorList>
            <person name="Sharma Rahul"/>
            <person name="Thines Marco"/>
        </authorList>
    </citation>
    <scope>NUCLEOTIDE SEQUENCE [LARGE SCALE GENOMIC DNA]</scope>
</reference>
<dbReference type="Proteomes" id="UP000054928">
    <property type="component" value="Unassembled WGS sequence"/>
</dbReference>
<dbReference type="GeneID" id="36407142"/>
<evidence type="ECO:0000313" key="1">
    <source>
        <dbReference type="EMBL" id="CEG41758.1"/>
    </source>
</evidence>
<dbReference type="EMBL" id="CCYD01000610">
    <property type="protein sequence ID" value="CEG41758.1"/>
    <property type="molecule type" value="Genomic_DNA"/>
</dbReference>
<proteinExistence type="predicted"/>
<keyword evidence="2" id="KW-1185">Reference proteome</keyword>